<organism evidence="5 6">
    <name type="scientific">Virgibacillus natechei</name>
    <dbReference type="NCBI Taxonomy" id="1216297"/>
    <lineage>
        <taxon>Bacteria</taxon>
        <taxon>Bacillati</taxon>
        <taxon>Bacillota</taxon>
        <taxon>Bacilli</taxon>
        <taxon>Bacillales</taxon>
        <taxon>Bacillaceae</taxon>
        <taxon>Virgibacillus</taxon>
    </lineage>
</organism>
<evidence type="ECO:0000259" key="4">
    <source>
        <dbReference type="Pfam" id="PF01515"/>
    </source>
</evidence>
<protein>
    <submittedName>
        <fullName evidence="5">Phosphate butyryltransferase</fullName>
        <ecNumber evidence="5">2.3.1.19</ecNumber>
    </submittedName>
</protein>
<comment type="caution">
    <text evidence="5">The sequence shown here is derived from an EMBL/GenBank/DDBJ whole genome shotgun (WGS) entry which is preliminary data.</text>
</comment>
<dbReference type="NCBIfam" id="NF006045">
    <property type="entry name" value="PRK08190.1"/>
    <property type="match status" value="1"/>
</dbReference>
<dbReference type="EC" id="2.3.1.19" evidence="5"/>
<gene>
    <name evidence="5" type="ORF">J2Z83_001802</name>
</gene>
<evidence type="ECO:0000256" key="2">
    <source>
        <dbReference type="ARBA" id="ARBA00022679"/>
    </source>
</evidence>
<evidence type="ECO:0000313" key="5">
    <source>
        <dbReference type="EMBL" id="MBP1969695.1"/>
    </source>
</evidence>
<keyword evidence="3 5" id="KW-0012">Acyltransferase</keyword>
<keyword evidence="6" id="KW-1185">Reference proteome</keyword>
<dbReference type="InterPro" id="IPR012147">
    <property type="entry name" value="P_Ac_Bu_trans"/>
</dbReference>
<dbReference type="PANTHER" id="PTHR43356">
    <property type="entry name" value="PHOSPHATE ACETYLTRANSFERASE"/>
    <property type="match status" value="1"/>
</dbReference>
<feature type="domain" description="Phosphate acetyl/butaryl transferase" evidence="4">
    <location>
        <begin position="68"/>
        <end position="286"/>
    </location>
</feature>
<evidence type="ECO:0000313" key="6">
    <source>
        <dbReference type="Proteomes" id="UP001519345"/>
    </source>
</evidence>
<sequence>MKNYVKQETKQIVSVANAADKEVLLAVQIAVEENLCDFILVGDQTEIASIAESIELDIAAPELVIRHETIQAEIARVAVLAVHHNEAQILMKGNMSTNVILKAVLHKEYGLRKGKVLSHVALFNIPNQERLLFLTDAAMNIAPDLQEKVEITNNAVRVAHGIGLEQPKVAALAPVEVVNQSMQSTLDAAVLTQMNNRGQIKGCLIDGPLAFDNAVSLDAAKHKGINSEVAGSADILMVPTIEAGNALYKSFIHFAEAEVASIISGASAPIILTSRSDSAESKIHSLSLALLSSKTF</sequence>
<dbReference type="NCBIfam" id="NF005837">
    <property type="entry name" value="PRK07742.1"/>
    <property type="match status" value="1"/>
</dbReference>
<dbReference type="Pfam" id="PF01515">
    <property type="entry name" value="PTA_PTB"/>
    <property type="match status" value="1"/>
</dbReference>
<dbReference type="SUPFAM" id="SSF53659">
    <property type="entry name" value="Isocitrate/Isopropylmalate dehydrogenase-like"/>
    <property type="match status" value="1"/>
</dbReference>
<reference evidence="5 6" key="1">
    <citation type="submission" date="2021-03" db="EMBL/GenBank/DDBJ databases">
        <title>Genomic Encyclopedia of Type Strains, Phase IV (KMG-IV): sequencing the most valuable type-strain genomes for metagenomic binning, comparative biology and taxonomic classification.</title>
        <authorList>
            <person name="Goeker M."/>
        </authorList>
    </citation>
    <scope>NUCLEOTIDE SEQUENCE [LARGE SCALE GENOMIC DNA]</scope>
    <source>
        <strain evidence="5 6">DSM 25609</strain>
    </source>
</reference>
<name>A0ABS4IGI5_9BACI</name>
<dbReference type="PANTHER" id="PTHR43356:SF2">
    <property type="entry name" value="PHOSPHATE ACETYLTRANSFERASE"/>
    <property type="match status" value="1"/>
</dbReference>
<evidence type="ECO:0000256" key="1">
    <source>
        <dbReference type="ARBA" id="ARBA00005656"/>
    </source>
</evidence>
<dbReference type="InterPro" id="IPR050500">
    <property type="entry name" value="Phos_Acetyltrans/Butyryltrans"/>
</dbReference>
<dbReference type="EMBL" id="JAGGKX010000007">
    <property type="protein sequence ID" value="MBP1969695.1"/>
    <property type="molecule type" value="Genomic_DNA"/>
</dbReference>
<dbReference type="InterPro" id="IPR002505">
    <property type="entry name" value="PTA_PTB"/>
</dbReference>
<dbReference type="Gene3D" id="3.40.718.10">
    <property type="entry name" value="Isopropylmalate Dehydrogenase"/>
    <property type="match status" value="1"/>
</dbReference>
<dbReference type="GO" id="GO:0050182">
    <property type="term" value="F:phosphate butyryltransferase activity"/>
    <property type="evidence" value="ECO:0007669"/>
    <property type="project" value="UniProtKB-EC"/>
</dbReference>
<comment type="similarity">
    <text evidence="1">Belongs to the phosphate acetyltransferase and butyryltransferase family.</text>
</comment>
<proteinExistence type="inferred from homology"/>
<accession>A0ABS4IGI5</accession>
<dbReference type="PIRSF" id="PIRSF000428">
    <property type="entry name" value="P_Ac_trans"/>
    <property type="match status" value="1"/>
</dbReference>
<keyword evidence="2 5" id="KW-0808">Transferase</keyword>
<evidence type="ECO:0000256" key="3">
    <source>
        <dbReference type="ARBA" id="ARBA00023315"/>
    </source>
</evidence>
<dbReference type="Proteomes" id="UP001519345">
    <property type="component" value="Unassembled WGS sequence"/>
</dbReference>